<keyword evidence="2" id="KW-1185">Reference proteome</keyword>
<name>A0ACB9ZKE2_CATRO</name>
<evidence type="ECO:0000313" key="2">
    <source>
        <dbReference type="Proteomes" id="UP001060085"/>
    </source>
</evidence>
<evidence type="ECO:0000313" key="1">
    <source>
        <dbReference type="EMBL" id="KAI5647893.1"/>
    </source>
</evidence>
<organism evidence="1 2">
    <name type="scientific">Catharanthus roseus</name>
    <name type="common">Madagascar periwinkle</name>
    <name type="synonym">Vinca rosea</name>
    <dbReference type="NCBI Taxonomy" id="4058"/>
    <lineage>
        <taxon>Eukaryota</taxon>
        <taxon>Viridiplantae</taxon>
        <taxon>Streptophyta</taxon>
        <taxon>Embryophyta</taxon>
        <taxon>Tracheophyta</taxon>
        <taxon>Spermatophyta</taxon>
        <taxon>Magnoliopsida</taxon>
        <taxon>eudicotyledons</taxon>
        <taxon>Gunneridae</taxon>
        <taxon>Pentapetalae</taxon>
        <taxon>asterids</taxon>
        <taxon>lamiids</taxon>
        <taxon>Gentianales</taxon>
        <taxon>Apocynaceae</taxon>
        <taxon>Rauvolfioideae</taxon>
        <taxon>Vinceae</taxon>
        <taxon>Catharanthinae</taxon>
        <taxon>Catharanthus</taxon>
    </lineage>
</organism>
<reference evidence="2" key="1">
    <citation type="journal article" date="2023" name="Nat. Plants">
        <title>Single-cell RNA sequencing provides a high-resolution roadmap for understanding the multicellular compartmentation of specialized metabolism.</title>
        <authorList>
            <person name="Sun S."/>
            <person name="Shen X."/>
            <person name="Li Y."/>
            <person name="Li Y."/>
            <person name="Wang S."/>
            <person name="Li R."/>
            <person name="Zhang H."/>
            <person name="Shen G."/>
            <person name="Guo B."/>
            <person name="Wei J."/>
            <person name="Xu J."/>
            <person name="St-Pierre B."/>
            <person name="Chen S."/>
            <person name="Sun C."/>
        </authorList>
    </citation>
    <scope>NUCLEOTIDE SEQUENCE [LARGE SCALE GENOMIC DNA]</scope>
</reference>
<sequence>MMVDSEKTTKQKFLKNKLKKRKKRSAEKGQDEEPPPKTSRLNYPEKESKEQLPELENRNLGVNFEEGYPWRNLQLILSLQNKNLDIPTKIELAFNYVKSRKLEENNESSRVLETVSFSRVVVFINSWVQTVLISSVKKGREEECKSALETASSCLDFRCWVVFKFCLEESLKLNVSLIIQRDFLRVLHSIATNVLFRLNAESFNSDESVLSNEGLEFQEIVLSSISLVFSSHSGVLDENLDLWTMLIDVVLQLLKEVIRHKRDDSRTGIFVLQLSSSLLEPFAKFLRVHPTRKSTFSDFIDRLLEPLMYLLDELHHCTWIKNPELTKNLEKLVQEVLSQGLFHPTHIDGFLSLRSTTKYRNFDGGKSKDGMPVIKSYHRHLFDKLEKIIARKDMLPLAGVGELFRLFVSCLLKQKGGLYVIEGSRYLEGRVNGNNSGRSYGSDNLITEKQSKSGASGTDGQKTMFDFFVQIMECFLFEIQTYIRKELEVGNSLEGVLCIFKSMNNLLASFKEENMYVRNEDTSEGACINFLTLIYETVMSFSAKINQVSTSSLNLTGEIRKETMILLMKELVVAVNCLLDIEYDIVGENLHSLWGMILSFSACGCFLMEVPEHHLLTMETLHLGCHLMDLYKELRQVDTSVFALCKAVRLLVLPLRDSGEYNSSIYCSYANSVSMFLCSPEFRSSICNAIKSIPEGQAGGCIRQLTTDISESLEWFNLPSELAPGNDFSEQNCSNHCLLLDLQAEILGRNLSEVYTLILDSITVTNGNSNPVGVSVKDLMAFISNGSSALDSLKSDKRCGFLSIISGRASSMELQLGYGSLSQWLLVFFFRLYLSSRSLYRQVISLVNPDASKKMSEAIVDSHTAYSGKDWLEGVGQKAEGYFSWIIQPSASLLDIVEIVSNLYLQDSLTPCPPLIYILNAMALQGLVDLNREIKSFRYLIAKNDKFFETMMIDESGLHLHRKRNKKWAKRLLDMEQEGAGLAKFMMGCVLSLVKRHLSLCSSQGGPCRHFSVQNLESDIGWDLSLGALDEKSLPSALWLIICQNIDVWCAHAGKKELKKFLKLLIRCSLPCSTSAISESGSNCMSIHHHQKNITIHQISLELLQDTILYEQKFVCRHIASSFHQILKMHMSSIFSNLDEVYLDSLPNWSEIMLALDVSSAKQAKNEHFREPRSQSLPRQAADSCKKEELAPSHIKFTSCHSLLNLLNRMPKGYLCSKSFSLLANCILNLEQLVVGSLLGWHNMPPLENRHELLRLFLSCRRTLKNLLMVSADEKIDDYHSSLIFMLSKNPSSMLWLVKSLLVVNESQYSFVEDISSEGEDMLFSLMDHTSHMFLTIGSFQLKQAIQSSQKGSEGKHVGGGDKHMVECEIQSELPNHPSWISITFLADNLREHMQNSLTRFKSAYDSEEIVLTGFRELKKLSSMISCIQGFLWGIASGLETTGLENWSGRTRLAKSEAEPLLKIRGCIDECTQFVNHFVNLMFIKDGMPPFHHPNGQALDTSISGQESGTVEALYEINDDVNDDFDEEVALNSGVLEKSAASPDINGESNIKNCVLKGKFSLQTADFESLLAKVQCFDPQCLKKPLLQGILRGQNPEAAYFLRHLFFASSAILRLRWQIDCSPLLQSLIPVLVGISQILLFEFGSKVDESPPFSFLWLDGVIKFLEELGSWFPSSNPLLSRNLYLKLIDLHLRGIGKCIVLEGRRADVASKDSESSNNNSPSNWSNVSKSILSYETGYLDKLKAKLRMSFRVLIQKSSNLHLLTAIQAVERAVVGVQEGCTSNYGICTDISNGGSLSLTVAAGINCLDLILEFVTGRKRLNMVKRHIQSLVASLFNIILHLQGPYIFSRNVSSGELWTGPDSGSVILMCVEVLTRISGKHALFQMDSCHIVQALHLPAELFQNYLQLQFSEVLDQSKSPSTSVIRTSHSLISTKGCILDQQYSGDLYAACCRLLCSVVKHHKSETQRCAAILEDTVNVLLHCLEIVNMGPSVRRGNFAWDTQRGVRCACCLRRVYEELRQQKDSFGGYCIQFLSCYIWVYCGYGPLKAGIRREIDDALRPGVYALIDACSADDLQYLHSVFGEGPCRSTLGNLRNDYKLNFQYEGKV</sequence>
<dbReference type="Proteomes" id="UP001060085">
    <property type="component" value="Linkage Group LG08"/>
</dbReference>
<proteinExistence type="predicted"/>
<gene>
    <name evidence="1" type="ORF">M9H77_33898</name>
</gene>
<protein>
    <submittedName>
        <fullName evidence="1">Uncharacterized protein</fullName>
    </submittedName>
</protein>
<accession>A0ACB9ZKE2</accession>
<dbReference type="EMBL" id="CM044708">
    <property type="protein sequence ID" value="KAI5647893.1"/>
    <property type="molecule type" value="Genomic_DNA"/>
</dbReference>
<comment type="caution">
    <text evidence="1">The sequence shown here is derived from an EMBL/GenBank/DDBJ whole genome shotgun (WGS) entry which is preliminary data.</text>
</comment>